<name>A0A4S2MBN0_OPIFE</name>
<sequence>MCCFDLSTVPGCTAAIAACPSLISLLSTPSSRPLKEKLSLPLPAASYQYQDFRLRFTATTTMGQVLEGIKVQRTGFALSWTLSERTDKNSCMLLDVDALLGCCFVHSPTGKPGEQTSKIDLNDWSTSEDRFHGKTLTHIHSAYVGYTLFLALLSQKSSRIALQHKRYIGQCKP</sequence>
<protein>
    <submittedName>
        <fullName evidence="1">Uncharacterized protein</fullName>
    </submittedName>
</protein>
<evidence type="ECO:0000313" key="1">
    <source>
        <dbReference type="EMBL" id="TGZ72279.1"/>
    </source>
</evidence>
<gene>
    <name evidence="1" type="ORF">CRM22_002192</name>
</gene>
<keyword evidence="2" id="KW-1185">Reference proteome</keyword>
<accession>A0A4S2MBN0</accession>
<dbReference type="AlphaFoldDB" id="A0A4S2MBN0"/>
<proteinExistence type="predicted"/>
<dbReference type="EMBL" id="SJOL01003901">
    <property type="protein sequence ID" value="TGZ72279.1"/>
    <property type="molecule type" value="Genomic_DNA"/>
</dbReference>
<dbReference type="Proteomes" id="UP000308267">
    <property type="component" value="Unassembled WGS sequence"/>
</dbReference>
<reference evidence="1 2" key="1">
    <citation type="journal article" date="2019" name="BMC Genomics">
        <title>New insights from Opisthorchis felineus genome: update on genomics of the epidemiologically important liver flukes.</title>
        <authorList>
            <person name="Ershov N.I."/>
            <person name="Mordvinov V.A."/>
            <person name="Prokhortchouk E.B."/>
            <person name="Pakharukova M.Y."/>
            <person name="Gunbin K.V."/>
            <person name="Ustyantsev K."/>
            <person name="Genaev M.A."/>
            <person name="Blinov A.G."/>
            <person name="Mazur A."/>
            <person name="Boulygina E."/>
            <person name="Tsygankova S."/>
            <person name="Khrameeva E."/>
            <person name="Chekanov N."/>
            <person name="Fan G."/>
            <person name="Xiao A."/>
            <person name="Zhang H."/>
            <person name="Xu X."/>
            <person name="Yang H."/>
            <person name="Solovyev V."/>
            <person name="Lee S.M."/>
            <person name="Liu X."/>
            <person name="Afonnikov D.A."/>
            <person name="Skryabin K.G."/>
        </authorList>
    </citation>
    <scope>NUCLEOTIDE SEQUENCE [LARGE SCALE GENOMIC DNA]</scope>
    <source>
        <strain evidence="1">AK-0245</strain>
        <tissue evidence="1">Whole organism</tissue>
    </source>
</reference>
<organism evidence="1 2">
    <name type="scientific">Opisthorchis felineus</name>
    <dbReference type="NCBI Taxonomy" id="147828"/>
    <lineage>
        <taxon>Eukaryota</taxon>
        <taxon>Metazoa</taxon>
        <taxon>Spiralia</taxon>
        <taxon>Lophotrochozoa</taxon>
        <taxon>Platyhelminthes</taxon>
        <taxon>Trematoda</taxon>
        <taxon>Digenea</taxon>
        <taxon>Opisthorchiida</taxon>
        <taxon>Opisthorchiata</taxon>
        <taxon>Opisthorchiidae</taxon>
        <taxon>Opisthorchis</taxon>
    </lineage>
</organism>
<comment type="caution">
    <text evidence="1">The sequence shown here is derived from an EMBL/GenBank/DDBJ whole genome shotgun (WGS) entry which is preliminary data.</text>
</comment>
<evidence type="ECO:0000313" key="2">
    <source>
        <dbReference type="Proteomes" id="UP000308267"/>
    </source>
</evidence>